<dbReference type="RefSeq" id="WP_014405953.1">
    <property type="nucleotide sequence ID" value="NC_017034.1"/>
</dbReference>
<protein>
    <submittedName>
        <fullName evidence="1">Uncharacterized protein</fullName>
    </submittedName>
</protein>
<keyword evidence="2" id="KW-1185">Reference proteome</keyword>
<evidence type="ECO:0000313" key="1">
    <source>
        <dbReference type="EMBL" id="AFD00116.1"/>
    </source>
</evidence>
<dbReference type="KEGG" id="mez:Mtc_1362"/>
<organism evidence="1 2">
    <name type="scientific">Methanocella conradii (strain DSM 24694 / JCM 17849 / CGMCC 1.5162 / HZ254)</name>
    <dbReference type="NCBI Taxonomy" id="1041930"/>
    <lineage>
        <taxon>Archaea</taxon>
        <taxon>Methanobacteriati</taxon>
        <taxon>Methanobacteriota</taxon>
        <taxon>Stenosarchaea group</taxon>
        <taxon>Methanomicrobia</taxon>
        <taxon>Methanocellales</taxon>
        <taxon>Methanocellaceae</taxon>
        <taxon>Methanocella</taxon>
    </lineage>
</organism>
<dbReference type="GeneID" id="11971491"/>
<reference evidence="1 2" key="1">
    <citation type="journal article" date="2012" name="J. Bacteriol.">
        <title>Complete genome sequence of a thermophilic methanogen, Methanocella conradii HZ254, isolated from Chinese rice field soil.</title>
        <authorList>
            <person name="Lu Z."/>
            <person name="Lu Y."/>
        </authorList>
    </citation>
    <scope>NUCLEOTIDE SEQUENCE [LARGE SCALE GENOMIC DNA]</scope>
    <source>
        <strain evidence="2">DSM 24694 / JCM 17849 / CGMCC 1.5162 / HZ254</strain>
    </source>
</reference>
<dbReference type="Proteomes" id="UP000005233">
    <property type="component" value="Chromosome"/>
</dbReference>
<gene>
    <name evidence="1" type="ordered locus">Mtc_1362</name>
</gene>
<accession>H8IAL9</accession>
<dbReference type="eggNOG" id="arCOG03441">
    <property type="taxonomic scope" value="Archaea"/>
</dbReference>
<dbReference type="EMBL" id="CP003243">
    <property type="protein sequence ID" value="AFD00116.1"/>
    <property type="molecule type" value="Genomic_DNA"/>
</dbReference>
<evidence type="ECO:0000313" key="2">
    <source>
        <dbReference type="Proteomes" id="UP000005233"/>
    </source>
</evidence>
<proteinExistence type="predicted"/>
<dbReference type="PROSITE" id="PS51257">
    <property type="entry name" value="PROKAR_LIPOPROTEIN"/>
    <property type="match status" value="1"/>
</dbReference>
<dbReference type="AlphaFoldDB" id="H8IAL9"/>
<dbReference type="HOGENOM" id="CLU_1340729_0_0_2"/>
<sequence>MKLARLLLAALLVATVLSAGCVGLIRDTYKSLVSTPTPTSSLPITLTPIPINQAIERQYMFAEKLNSGLEHYNSGIMAMNRSRELADQRDWSNASIEIGMAKAYMEQARASFLDMKRYAFTADEANLSEKWNQTAYYEAKAFELVNLSYQEDAYQSSRGDEANYIRYNYYVRQANYYLDLARACKAEAEELERRTFIGQQGQVI</sequence>
<dbReference type="OrthoDB" id="380517at2157"/>
<name>H8IAL9_METCZ</name>